<dbReference type="Gene3D" id="3.40.5.50">
    <property type="match status" value="1"/>
</dbReference>
<dbReference type="InterPro" id="IPR038437">
    <property type="entry name" value="GINS_Psf3_sf"/>
</dbReference>
<gene>
    <name evidence="1" type="ORF">BXU00_02165</name>
</gene>
<name>A0A397WQE7_9ARCH</name>
<dbReference type="Proteomes" id="UP000266622">
    <property type="component" value="Unassembled WGS sequence"/>
</dbReference>
<evidence type="ECO:0008006" key="3">
    <source>
        <dbReference type="Google" id="ProtNLM"/>
    </source>
</evidence>
<evidence type="ECO:0000313" key="2">
    <source>
        <dbReference type="Proteomes" id="UP000266622"/>
    </source>
</evidence>
<organism evidence="1 2">
    <name type="scientific">Candidatus Nanoclepta minutus</name>
    <dbReference type="NCBI Taxonomy" id="1940235"/>
    <lineage>
        <taxon>Archaea</taxon>
        <taxon>Nanobdellota</taxon>
        <taxon>Candidatus Nanoclepta</taxon>
    </lineage>
</organism>
<sequence length="206" mass="23959">MTNNLIEDLFSTLNFEKKQDIIKPKKLPENFFKKISEEIRKLKKQIEKSDPNSEETQKLKDNLNQIKILLREIMLIRLKKIIECIILQNKENIELIEEKDLEDEEKTIYKILNKAISVYIKDIIKNLLEGEYPNEDALLNILSDESIIKRKVKDKKIIIITAESLPKILAPGGKTYGPFHYNDIVILQNSIAEKLTKGKQSVAEEI</sequence>
<protein>
    <recommendedName>
        <fullName evidence="3">DNA replication complex GINS family protein</fullName>
    </recommendedName>
</protein>
<evidence type="ECO:0000313" key="1">
    <source>
        <dbReference type="EMBL" id="RIB35313.1"/>
    </source>
</evidence>
<comment type="caution">
    <text evidence="1">The sequence shown here is derived from an EMBL/GenBank/DDBJ whole genome shotgun (WGS) entry which is preliminary data.</text>
</comment>
<dbReference type="AlphaFoldDB" id="A0A397WQE7"/>
<reference evidence="1 2" key="1">
    <citation type="journal article" date="2018" name="Syst. Appl. Microbiol.">
        <title>A new symbiotic nanoarchaeote (Candidatus Nanoclepta minutus) and its host (Zestosphaera tikiterensis gen. nov., sp. nov.) from a New Zealand hot spring.</title>
        <authorList>
            <person name="St John E."/>
            <person name="Liu Y."/>
            <person name="Podar M."/>
            <person name="Stott M.B."/>
            <person name="Meneghin J."/>
            <person name="Chen Z."/>
            <person name="Lagutin K."/>
            <person name="Mitchell K."/>
            <person name="Reysenbach A.L."/>
        </authorList>
    </citation>
    <scope>NUCLEOTIDE SEQUENCE [LARGE SCALE GENOMIC DNA]</scope>
    <source>
        <strain evidence="1">NZ3</strain>
    </source>
</reference>
<accession>A0A397WQE7</accession>
<dbReference type="Gene3D" id="1.20.58.2050">
    <property type="match status" value="1"/>
</dbReference>
<proteinExistence type="predicted"/>
<dbReference type="EMBL" id="MWMI01000003">
    <property type="protein sequence ID" value="RIB35313.1"/>
    <property type="molecule type" value="Genomic_DNA"/>
</dbReference>